<protein>
    <submittedName>
        <fullName evidence="2">Ribosomal N-acetyltransferase YdaF</fullName>
        <ecNumber evidence="2">2.3.1.-</ecNumber>
    </submittedName>
    <submittedName>
        <fullName evidence="3">RimJ/RimL family protein N-acetyltransferase</fullName>
    </submittedName>
</protein>
<dbReference type="Proteomes" id="UP000294641">
    <property type="component" value="Unassembled WGS sequence"/>
</dbReference>
<dbReference type="GO" id="GO:0008999">
    <property type="term" value="F:protein-N-terminal-alanine acetyltransferase activity"/>
    <property type="evidence" value="ECO:0007669"/>
    <property type="project" value="TreeGrafter"/>
</dbReference>
<dbReference type="Proteomes" id="UP000254330">
    <property type="component" value="Unassembled WGS sequence"/>
</dbReference>
<keyword evidence="2" id="KW-0808">Transferase</keyword>
<accession>A0A2U3AFM4</accession>
<feature type="domain" description="N-acetyltransferase" evidence="1">
    <location>
        <begin position="1"/>
        <end position="162"/>
    </location>
</feature>
<dbReference type="EMBL" id="UGNP01000001">
    <property type="protein sequence ID" value="STX10898.1"/>
    <property type="molecule type" value="Genomic_DNA"/>
</dbReference>
<organism evidence="2 4">
    <name type="scientific">Kurthia zopfii</name>
    <dbReference type="NCBI Taxonomy" id="1650"/>
    <lineage>
        <taxon>Bacteria</taxon>
        <taxon>Bacillati</taxon>
        <taxon>Bacillota</taxon>
        <taxon>Bacilli</taxon>
        <taxon>Bacillales</taxon>
        <taxon>Caryophanaceae</taxon>
        <taxon>Kurthia</taxon>
    </lineage>
</organism>
<evidence type="ECO:0000313" key="5">
    <source>
        <dbReference type="Proteomes" id="UP000294641"/>
    </source>
</evidence>
<dbReference type="InterPro" id="IPR016181">
    <property type="entry name" value="Acyl_CoA_acyltransferase"/>
</dbReference>
<dbReference type="GO" id="GO:1990189">
    <property type="term" value="F:protein N-terminal-serine acetyltransferase activity"/>
    <property type="evidence" value="ECO:0007669"/>
    <property type="project" value="TreeGrafter"/>
</dbReference>
<evidence type="ECO:0000259" key="1">
    <source>
        <dbReference type="PROSITE" id="PS51186"/>
    </source>
</evidence>
<name>A0A2U3AFM4_9BACL</name>
<reference evidence="2 4" key="1">
    <citation type="submission" date="2018-06" db="EMBL/GenBank/DDBJ databases">
        <authorList>
            <consortium name="Pathogen Informatics"/>
            <person name="Doyle S."/>
        </authorList>
    </citation>
    <scope>NUCLEOTIDE SEQUENCE [LARGE SCALE GENOMIC DNA]</scope>
    <source>
        <strain evidence="2 4">NCTC10597</strain>
    </source>
</reference>
<dbReference type="PROSITE" id="PS51186">
    <property type="entry name" value="GNAT"/>
    <property type="match status" value="2"/>
</dbReference>
<keyword evidence="5" id="KW-1185">Reference proteome</keyword>
<keyword evidence="2" id="KW-0012">Acyltransferase</keyword>
<reference evidence="3 5" key="2">
    <citation type="submission" date="2019-03" db="EMBL/GenBank/DDBJ databases">
        <title>Genomic Encyclopedia of Type Strains, Phase IV (KMG-IV): sequencing the most valuable type-strain genomes for metagenomic binning, comparative biology and taxonomic classification.</title>
        <authorList>
            <person name="Goeker M."/>
        </authorList>
    </citation>
    <scope>NUCLEOTIDE SEQUENCE [LARGE SCALE GENOMIC DNA]</scope>
    <source>
        <strain evidence="3 5">DSM 20580</strain>
    </source>
</reference>
<dbReference type="RefSeq" id="WP_109348836.1">
    <property type="nucleotide sequence ID" value="NZ_BJUE01000002.1"/>
</dbReference>
<dbReference type="PANTHER" id="PTHR43441:SF3">
    <property type="entry name" value="ACETYLTRANSFERASE"/>
    <property type="match status" value="1"/>
</dbReference>
<feature type="domain" description="N-acetyltransferase" evidence="1">
    <location>
        <begin position="199"/>
        <end position="363"/>
    </location>
</feature>
<dbReference type="EMBL" id="SNZG01000004">
    <property type="protein sequence ID" value="TDR42183.1"/>
    <property type="molecule type" value="Genomic_DNA"/>
</dbReference>
<dbReference type="InterPro" id="IPR051908">
    <property type="entry name" value="Ribosomal_N-acetyltransferase"/>
</dbReference>
<dbReference type="PANTHER" id="PTHR43441">
    <property type="entry name" value="RIBOSOMAL-PROTEIN-SERINE ACETYLTRANSFERASE"/>
    <property type="match status" value="1"/>
</dbReference>
<proteinExistence type="predicted"/>
<gene>
    <name evidence="2" type="primary">ydaF_5</name>
    <name evidence="3" type="ORF">DFR61_10473</name>
    <name evidence="2" type="ORF">NCTC10597_02690</name>
</gene>
<dbReference type="GO" id="GO:0005737">
    <property type="term" value="C:cytoplasm"/>
    <property type="evidence" value="ECO:0007669"/>
    <property type="project" value="TreeGrafter"/>
</dbReference>
<comment type="caution">
    <text evidence="2">The sequence shown here is derived from an EMBL/GenBank/DDBJ whole genome shotgun (WGS) entry which is preliminary data.</text>
</comment>
<dbReference type="Gene3D" id="3.40.630.30">
    <property type="match status" value="2"/>
</dbReference>
<evidence type="ECO:0000313" key="4">
    <source>
        <dbReference type="Proteomes" id="UP000254330"/>
    </source>
</evidence>
<dbReference type="EC" id="2.3.1.-" evidence="2"/>
<evidence type="ECO:0000313" key="2">
    <source>
        <dbReference type="EMBL" id="STX10898.1"/>
    </source>
</evidence>
<dbReference type="AlphaFoldDB" id="A0A2U3AFM4"/>
<dbReference type="Pfam" id="PF13302">
    <property type="entry name" value="Acetyltransf_3"/>
    <property type="match status" value="2"/>
</dbReference>
<dbReference type="SUPFAM" id="SSF55729">
    <property type="entry name" value="Acyl-CoA N-acyltransferases (Nat)"/>
    <property type="match status" value="2"/>
</dbReference>
<dbReference type="OrthoDB" id="9799321at2"/>
<evidence type="ECO:0000313" key="3">
    <source>
        <dbReference type="EMBL" id="TDR42183.1"/>
    </source>
</evidence>
<dbReference type="InterPro" id="IPR000182">
    <property type="entry name" value="GNAT_dom"/>
</dbReference>
<sequence>MRLKEWTKEEQEPLIQFLTSSVWPYHVNTHPGKELIEKAIEEGGYESDDVKTFWAENDEGEKIGMVQLYDLQDEIPIFDLRIAEKYREKGYGFQTLKLIAEYVFNLENPKIRLEGHTRQDNIAMRKTFERVGFVKEAHFRKAWYVPKENEYFDAITYGMTREDYYSGEKTPLCWDDKKPKRKAPAINWDFATSFESERLLIRIPEIKDADAVYEATVRSAKSLKQFMAWAQNEPVREDVKENLREANANFLARKELRMHLFIKETGEFIGSSGLHNINWDIPKYEIGYWIDDRFEGNGYITEATNRITQFAFEELAAKRVELRCDRDNVRSRAVAERTGYELEGILKNDSLDAAGLTLRDTCIYAKISETTFSH</sequence>
<dbReference type="CDD" id="cd04301">
    <property type="entry name" value="NAT_SF"/>
    <property type="match status" value="1"/>
</dbReference>